<dbReference type="GO" id="GO:0004385">
    <property type="term" value="F:GMP kinase activity"/>
    <property type="evidence" value="ECO:0007669"/>
    <property type="project" value="UniProtKB-UniRule"/>
</dbReference>
<dbReference type="HAMAP" id="MF_00328">
    <property type="entry name" value="Guanylate_kinase"/>
    <property type="match status" value="1"/>
</dbReference>
<dbReference type="PANTHER" id="PTHR23117">
    <property type="entry name" value="GUANYLATE KINASE-RELATED"/>
    <property type="match status" value="1"/>
</dbReference>
<dbReference type="Gene3D" id="3.30.63.10">
    <property type="entry name" value="Guanylate Kinase phosphate binding domain"/>
    <property type="match status" value="1"/>
</dbReference>
<proteinExistence type="inferred from homology"/>
<keyword evidence="16" id="KW-1185">Reference proteome</keyword>
<dbReference type="PANTHER" id="PTHR23117:SF13">
    <property type="entry name" value="GUANYLATE KINASE"/>
    <property type="match status" value="1"/>
</dbReference>
<comment type="similarity">
    <text evidence="3 13">Belongs to the guanylate kinase family.</text>
</comment>
<dbReference type="Gene3D" id="3.40.50.300">
    <property type="entry name" value="P-loop containing nucleotide triphosphate hydrolases"/>
    <property type="match status" value="1"/>
</dbReference>
<dbReference type="NCBIfam" id="TIGR03263">
    <property type="entry name" value="guanyl_kin"/>
    <property type="match status" value="1"/>
</dbReference>
<dbReference type="OrthoDB" id="9808150at2"/>
<evidence type="ECO:0000313" key="16">
    <source>
        <dbReference type="Proteomes" id="UP000388235"/>
    </source>
</evidence>
<dbReference type="EMBL" id="CP045871">
    <property type="protein sequence ID" value="QGG79205.1"/>
    <property type="molecule type" value="Genomic_DNA"/>
</dbReference>
<accession>A0A5Q2QDW1</accession>
<protein>
    <recommendedName>
        <fullName evidence="5 13">Guanylate kinase</fullName>
        <ecNumber evidence="4 13">2.7.4.8</ecNumber>
    </recommendedName>
    <alternativeName>
        <fullName evidence="11 13">GMP kinase</fullName>
    </alternativeName>
</protein>
<evidence type="ECO:0000256" key="1">
    <source>
        <dbReference type="ARBA" id="ARBA00003531"/>
    </source>
</evidence>
<sequence length="215" mass="24168">MKSLTPQGALFVVAAPSGAGKSSLTRALLERMDNLYLSVSHTTRNPRPGEIDGREYHFVDDATFVDMVYHEAFLEHAQVFGFKYRYGTSRAAVELHLNKGHDVLLEIDWQGAQQIKSRMPSAQSIFILPPSREELERRLTGRGTDSAEVIAARMDTSENEIKHWHEFDYLVVNDDFDTALDQLATIVTARRSRTTHYAPKIAPLLAKLLPTTDLG</sequence>
<dbReference type="InterPro" id="IPR017665">
    <property type="entry name" value="Guanylate_kinase"/>
</dbReference>
<keyword evidence="10 13" id="KW-0067">ATP-binding</keyword>
<dbReference type="InterPro" id="IPR008144">
    <property type="entry name" value="Guanylate_kin-like_dom"/>
</dbReference>
<evidence type="ECO:0000256" key="13">
    <source>
        <dbReference type="HAMAP-Rule" id="MF_00328"/>
    </source>
</evidence>
<dbReference type="CDD" id="cd00071">
    <property type="entry name" value="GMPK"/>
    <property type="match status" value="1"/>
</dbReference>
<reference evidence="15 16" key="1">
    <citation type="submission" date="2019-11" db="EMBL/GenBank/DDBJ databases">
        <authorList>
            <person name="Khan S.A."/>
            <person name="Jeon C.O."/>
            <person name="Chun B.H."/>
        </authorList>
    </citation>
    <scope>NUCLEOTIDE SEQUENCE [LARGE SCALE GENOMIC DNA]</scope>
    <source>
        <strain evidence="15 16">IMCC 1097</strain>
    </source>
</reference>
<evidence type="ECO:0000256" key="2">
    <source>
        <dbReference type="ARBA" id="ARBA00004496"/>
    </source>
</evidence>
<dbReference type="SMART" id="SM00072">
    <property type="entry name" value="GuKc"/>
    <property type="match status" value="1"/>
</dbReference>
<dbReference type="FunFam" id="3.40.50.300:FF:000855">
    <property type="entry name" value="Guanylate kinase"/>
    <property type="match status" value="1"/>
</dbReference>
<dbReference type="FunFam" id="3.30.63.10:FF:000002">
    <property type="entry name" value="Guanylate kinase 1"/>
    <property type="match status" value="1"/>
</dbReference>
<evidence type="ECO:0000256" key="8">
    <source>
        <dbReference type="ARBA" id="ARBA00022741"/>
    </source>
</evidence>
<evidence type="ECO:0000256" key="12">
    <source>
        <dbReference type="ARBA" id="ARBA00048594"/>
    </source>
</evidence>
<evidence type="ECO:0000256" key="5">
    <source>
        <dbReference type="ARBA" id="ARBA00016296"/>
    </source>
</evidence>
<gene>
    <name evidence="13" type="primary">gmk</name>
    <name evidence="15" type="ORF">GH975_00965</name>
</gene>
<dbReference type="SUPFAM" id="SSF52540">
    <property type="entry name" value="P-loop containing nucleoside triphosphate hydrolases"/>
    <property type="match status" value="1"/>
</dbReference>
<dbReference type="EC" id="2.7.4.8" evidence="4 13"/>
<keyword evidence="6 13" id="KW-0963">Cytoplasm</keyword>
<dbReference type="PROSITE" id="PS50052">
    <property type="entry name" value="GUANYLATE_KINASE_2"/>
    <property type="match status" value="1"/>
</dbReference>
<dbReference type="InterPro" id="IPR027417">
    <property type="entry name" value="P-loop_NTPase"/>
</dbReference>
<dbReference type="InterPro" id="IPR020590">
    <property type="entry name" value="Guanylate_kinase_CS"/>
</dbReference>
<dbReference type="Pfam" id="PF00625">
    <property type="entry name" value="Guanylate_kin"/>
    <property type="match status" value="1"/>
</dbReference>
<dbReference type="Proteomes" id="UP000388235">
    <property type="component" value="Chromosome"/>
</dbReference>
<evidence type="ECO:0000256" key="7">
    <source>
        <dbReference type="ARBA" id="ARBA00022679"/>
    </source>
</evidence>
<evidence type="ECO:0000256" key="6">
    <source>
        <dbReference type="ARBA" id="ARBA00022490"/>
    </source>
</evidence>
<dbReference type="GO" id="GO:0005524">
    <property type="term" value="F:ATP binding"/>
    <property type="evidence" value="ECO:0007669"/>
    <property type="project" value="UniProtKB-UniRule"/>
</dbReference>
<organism evidence="15 16">
    <name type="scientific">Litorivicinus lipolyticus</name>
    <dbReference type="NCBI Taxonomy" id="418701"/>
    <lineage>
        <taxon>Bacteria</taxon>
        <taxon>Pseudomonadati</taxon>
        <taxon>Pseudomonadota</taxon>
        <taxon>Gammaproteobacteria</taxon>
        <taxon>Oceanospirillales</taxon>
        <taxon>Litorivicinaceae</taxon>
        <taxon>Litorivicinus</taxon>
    </lineage>
</organism>
<dbReference type="PROSITE" id="PS00856">
    <property type="entry name" value="GUANYLATE_KINASE_1"/>
    <property type="match status" value="1"/>
</dbReference>
<comment type="function">
    <text evidence="1 13">Essential for recycling GMP and indirectly, cGMP.</text>
</comment>
<feature type="domain" description="Guanylate kinase-like" evidence="14">
    <location>
        <begin position="8"/>
        <end position="188"/>
    </location>
</feature>
<feature type="binding site" evidence="13">
    <location>
        <begin position="15"/>
        <end position="22"/>
    </location>
    <ligand>
        <name>ATP</name>
        <dbReference type="ChEBI" id="CHEBI:30616"/>
    </ligand>
</feature>
<evidence type="ECO:0000256" key="3">
    <source>
        <dbReference type="ARBA" id="ARBA00005790"/>
    </source>
</evidence>
<dbReference type="RefSeq" id="WP_153712709.1">
    <property type="nucleotide sequence ID" value="NZ_CP045871.1"/>
</dbReference>
<evidence type="ECO:0000259" key="14">
    <source>
        <dbReference type="PROSITE" id="PS50052"/>
    </source>
</evidence>
<keyword evidence="9 13" id="KW-0418">Kinase</keyword>
<evidence type="ECO:0000256" key="9">
    <source>
        <dbReference type="ARBA" id="ARBA00022777"/>
    </source>
</evidence>
<name>A0A5Q2QDW1_9GAMM</name>
<comment type="subcellular location">
    <subcellularLocation>
        <location evidence="2 13">Cytoplasm</location>
    </subcellularLocation>
</comment>
<keyword evidence="7 13" id="KW-0808">Transferase</keyword>
<dbReference type="GO" id="GO:0005829">
    <property type="term" value="C:cytosol"/>
    <property type="evidence" value="ECO:0007669"/>
    <property type="project" value="TreeGrafter"/>
</dbReference>
<evidence type="ECO:0000256" key="4">
    <source>
        <dbReference type="ARBA" id="ARBA00012961"/>
    </source>
</evidence>
<evidence type="ECO:0000256" key="10">
    <source>
        <dbReference type="ARBA" id="ARBA00022840"/>
    </source>
</evidence>
<keyword evidence="8 13" id="KW-0547">Nucleotide-binding</keyword>
<evidence type="ECO:0000256" key="11">
    <source>
        <dbReference type="ARBA" id="ARBA00030128"/>
    </source>
</evidence>
<dbReference type="InterPro" id="IPR008145">
    <property type="entry name" value="GK/Ca_channel_bsu"/>
</dbReference>
<dbReference type="KEGG" id="llp:GH975_00965"/>
<evidence type="ECO:0000313" key="15">
    <source>
        <dbReference type="EMBL" id="QGG79205.1"/>
    </source>
</evidence>
<comment type="catalytic activity">
    <reaction evidence="12 13">
        <text>GMP + ATP = GDP + ADP</text>
        <dbReference type="Rhea" id="RHEA:20780"/>
        <dbReference type="ChEBI" id="CHEBI:30616"/>
        <dbReference type="ChEBI" id="CHEBI:58115"/>
        <dbReference type="ChEBI" id="CHEBI:58189"/>
        <dbReference type="ChEBI" id="CHEBI:456216"/>
        <dbReference type="EC" id="2.7.4.8"/>
    </reaction>
</comment>
<dbReference type="AlphaFoldDB" id="A0A5Q2QDW1"/>